<keyword evidence="2 4" id="KW-0479">Metal-binding</keyword>
<dbReference type="InterPro" id="IPR050121">
    <property type="entry name" value="Cytochrome_P450_monoxygenase"/>
</dbReference>
<feature type="transmembrane region" description="Helical" evidence="6">
    <location>
        <begin position="5"/>
        <end position="26"/>
    </location>
</feature>
<dbReference type="CDD" id="cd11060">
    <property type="entry name" value="CYP57A1-like"/>
    <property type="match status" value="1"/>
</dbReference>
<accession>A0A2G5GRN2</accession>
<sequence length="515" mass="58977">MLMIYLLYAAGGVLVLQCMFVLYNAFFGPLHEVPGPLLAKFTNFWYLRSVWTGQAQWDQITIHRKYAKKGEFYAPVVRLGPKMYSISRPHNLVYGIGSKMPKSRWYDVWKHPSAGRWTLFPDRNMKRHAEMRRKVQSMYAMSSMLCYETYVEGAGDIFSQRLAEMCVDGRPVDMHHWLQCYAFDVISNITYGRRFGFLDEGKDIAGIIAALNANTVYSTLVGVYVWAHRFLYKIMEKMPGSGAAARRWLINFTQEMIASKETERGKIATTGRTWMPAAGAPRDLMTLAMDAVLDPEKNMTTYDLFMIGFSNIGAGSDTTAISLSSVLWHLISNPIALQRLRAEIDQAIMDRKMTVDRIPFKQSQELYYLQACVKEGLRLCAAIGLPLWREVSKGCGGAEMFGYYFPEGSEVGMNVWVPHYNEDIWGPDAARFRPERWIESSPERLKVMDSSFMPFGLGSRTCIGRHISFLEMNKVIPMIISRFDFELINQPGILETKNYFFVKPSNFRVVVKQRA</sequence>
<dbReference type="GO" id="GO:0032259">
    <property type="term" value="P:methylation"/>
    <property type="evidence" value="ECO:0007669"/>
    <property type="project" value="UniProtKB-KW"/>
</dbReference>
<keyword evidence="10" id="KW-1185">Reference proteome</keyword>
<keyword evidence="7" id="KW-0808">Transferase</keyword>
<dbReference type="SUPFAM" id="SSF48264">
    <property type="entry name" value="Cytochrome P450"/>
    <property type="match status" value="1"/>
</dbReference>
<gene>
    <name evidence="7" type="ORF">CB0940_12269</name>
    <name evidence="8" type="ORF">RHO25_009593</name>
</gene>
<evidence type="ECO:0000256" key="2">
    <source>
        <dbReference type="ARBA" id="ARBA00022723"/>
    </source>
</evidence>
<keyword evidence="5" id="KW-0503">Monooxygenase</keyword>
<dbReference type="GO" id="GO:0005506">
    <property type="term" value="F:iron ion binding"/>
    <property type="evidence" value="ECO:0007669"/>
    <property type="project" value="InterPro"/>
</dbReference>
<dbReference type="PANTHER" id="PTHR24305:SF190">
    <property type="entry name" value="P450, PUTATIVE (EUROFUNG)-RELATED"/>
    <property type="match status" value="1"/>
</dbReference>
<evidence type="ECO:0000313" key="9">
    <source>
        <dbReference type="Proteomes" id="UP000230605"/>
    </source>
</evidence>
<dbReference type="GO" id="GO:0016705">
    <property type="term" value="F:oxidoreductase activity, acting on paired donors, with incorporation or reduction of molecular oxygen"/>
    <property type="evidence" value="ECO:0007669"/>
    <property type="project" value="InterPro"/>
</dbReference>
<dbReference type="PRINTS" id="PR00463">
    <property type="entry name" value="EP450I"/>
</dbReference>
<dbReference type="GO" id="GO:0020037">
    <property type="term" value="F:heme binding"/>
    <property type="evidence" value="ECO:0007669"/>
    <property type="project" value="InterPro"/>
</dbReference>
<name>A0A2G5GRN2_CERBT</name>
<dbReference type="Proteomes" id="UP001302367">
    <property type="component" value="Chromosome 6"/>
</dbReference>
<dbReference type="InterPro" id="IPR001128">
    <property type="entry name" value="Cyt_P450"/>
</dbReference>
<dbReference type="EMBL" id="CP134189">
    <property type="protein sequence ID" value="WPB04945.1"/>
    <property type="molecule type" value="Genomic_DNA"/>
</dbReference>
<evidence type="ECO:0000256" key="6">
    <source>
        <dbReference type="SAM" id="Phobius"/>
    </source>
</evidence>
<dbReference type="OrthoDB" id="3934656at2759"/>
<dbReference type="InterPro" id="IPR002401">
    <property type="entry name" value="Cyt_P450_E_grp-I"/>
</dbReference>
<dbReference type="GO" id="GO:0008168">
    <property type="term" value="F:methyltransferase activity"/>
    <property type="evidence" value="ECO:0007669"/>
    <property type="project" value="UniProtKB-KW"/>
</dbReference>
<organism evidence="7 9">
    <name type="scientific">Cercospora beticola</name>
    <name type="common">Sugarbeet leaf spot fungus</name>
    <dbReference type="NCBI Taxonomy" id="122368"/>
    <lineage>
        <taxon>Eukaryota</taxon>
        <taxon>Fungi</taxon>
        <taxon>Dikarya</taxon>
        <taxon>Ascomycota</taxon>
        <taxon>Pezizomycotina</taxon>
        <taxon>Dothideomycetes</taxon>
        <taxon>Dothideomycetidae</taxon>
        <taxon>Mycosphaerellales</taxon>
        <taxon>Mycosphaerellaceae</taxon>
        <taxon>Cercospora</taxon>
    </lineage>
</organism>
<keyword evidence="7" id="KW-0489">Methyltransferase</keyword>
<dbReference type="Proteomes" id="UP000230605">
    <property type="component" value="Unassembled WGS sequence"/>
</dbReference>
<dbReference type="InterPro" id="IPR017972">
    <property type="entry name" value="Cyt_P450_CS"/>
</dbReference>
<keyword evidence="3 4" id="KW-0408">Iron</keyword>
<reference evidence="7 9" key="1">
    <citation type="submission" date="2015-10" db="EMBL/GenBank/DDBJ databases">
        <title>The cercosporin biosynthetic gene cluster was horizontally transferred to several fungal lineages and shown to be expanded in Cercospora beticola based on microsynteny with recipient genomes.</title>
        <authorList>
            <person name="De Jonge R."/>
            <person name="Ebert M.K."/>
            <person name="Suttle J.C."/>
            <person name="Jurick Ii W.M."/>
            <person name="Secor G.A."/>
            <person name="Thomma B.P."/>
            <person name="Van De Peer Y."/>
            <person name="Bolton M.D."/>
        </authorList>
    </citation>
    <scope>NUCLEOTIDE SEQUENCE [LARGE SCALE GENOMIC DNA]</scope>
    <source>
        <strain evidence="7 9">09-40</strain>
    </source>
</reference>
<feature type="binding site" description="axial binding residue" evidence="4">
    <location>
        <position position="462"/>
    </location>
    <ligand>
        <name>heme</name>
        <dbReference type="ChEBI" id="CHEBI:30413"/>
    </ligand>
    <ligandPart>
        <name>Fe</name>
        <dbReference type="ChEBI" id="CHEBI:18248"/>
    </ligandPart>
</feature>
<evidence type="ECO:0000313" key="8">
    <source>
        <dbReference type="EMBL" id="WPB04945.1"/>
    </source>
</evidence>
<evidence type="ECO:0000313" key="7">
    <source>
        <dbReference type="EMBL" id="PIA82924.1"/>
    </source>
</evidence>
<protein>
    <submittedName>
        <fullName evidence="7">Pisatin demethylase</fullName>
    </submittedName>
</protein>
<dbReference type="InterPro" id="IPR036396">
    <property type="entry name" value="Cyt_P450_sf"/>
</dbReference>
<comment type="cofactor">
    <cofactor evidence="1 4">
        <name>heme</name>
        <dbReference type="ChEBI" id="CHEBI:30413"/>
    </cofactor>
</comment>
<evidence type="ECO:0000256" key="3">
    <source>
        <dbReference type="ARBA" id="ARBA00023004"/>
    </source>
</evidence>
<dbReference type="EMBL" id="LKMD01000203">
    <property type="protein sequence ID" value="PIA82924.1"/>
    <property type="molecule type" value="Genomic_DNA"/>
</dbReference>
<dbReference type="Pfam" id="PF00067">
    <property type="entry name" value="p450"/>
    <property type="match status" value="1"/>
</dbReference>
<keyword evidence="6" id="KW-0472">Membrane</keyword>
<keyword evidence="5" id="KW-0560">Oxidoreductase</keyword>
<reference evidence="8 10" key="2">
    <citation type="submission" date="2023-09" db="EMBL/GenBank/DDBJ databases">
        <title>Complete-Gapless Cercospora beticola genome.</title>
        <authorList>
            <person name="Wyatt N.A."/>
            <person name="Spanner R.E."/>
            <person name="Bolton M.D."/>
        </authorList>
    </citation>
    <scope>NUCLEOTIDE SEQUENCE [LARGE SCALE GENOMIC DNA]</scope>
    <source>
        <strain evidence="8">Cb09-40</strain>
    </source>
</reference>
<evidence type="ECO:0000256" key="5">
    <source>
        <dbReference type="RuleBase" id="RU000461"/>
    </source>
</evidence>
<dbReference type="Gene3D" id="1.10.630.10">
    <property type="entry name" value="Cytochrome P450"/>
    <property type="match status" value="1"/>
</dbReference>
<dbReference type="PRINTS" id="PR00385">
    <property type="entry name" value="P450"/>
</dbReference>
<keyword evidence="6" id="KW-0812">Transmembrane</keyword>
<dbReference type="PROSITE" id="PS00086">
    <property type="entry name" value="CYTOCHROME_P450"/>
    <property type="match status" value="1"/>
</dbReference>
<keyword evidence="4 5" id="KW-0349">Heme</keyword>
<dbReference type="GO" id="GO:0004497">
    <property type="term" value="F:monooxygenase activity"/>
    <property type="evidence" value="ECO:0007669"/>
    <property type="project" value="UniProtKB-KW"/>
</dbReference>
<comment type="similarity">
    <text evidence="5">Belongs to the cytochrome P450 family.</text>
</comment>
<evidence type="ECO:0000256" key="1">
    <source>
        <dbReference type="ARBA" id="ARBA00001971"/>
    </source>
</evidence>
<proteinExistence type="inferred from homology"/>
<evidence type="ECO:0000256" key="4">
    <source>
        <dbReference type="PIRSR" id="PIRSR602401-1"/>
    </source>
</evidence>
<dbReference type="AlphaFoldDB" id="A0A2G5GRN2"/>
<dbReference type="PANTHER" id="PTHR24305">
    <property type="entry name" value="CYTOCHROME P450"/>
    <property type="match status" value="1"/>
</dbReference>
<keyword evidence="6" id="KW-1133">Transmembrane helix</keyword>
<evidence type="ECO:0000313" key="10">
    <source>
        <dbReference type="Proteomes" id="UP001302367"/>
    </source>
</evidence>